<dbReference type="GO" id="GO:0006508">
    <property type="term" value="P:proteolysis"/>
    <property type="evidence" value="ECO:0007669"/>
    <property type="project" value="InterPro"/>
</dbReference>
<dbReference type="InterPro" id="IPR001254">
    <property type="entry name" value="Trypsin_dom"/>
</dbReference>
<evidence type="ECO:0000256" key="4">
    <source>
        <dbReference type="ARBA" id="ARBA00023180"/>
    </source>
</evidence>
<dbReference type="Pfam" id="PF01839">
    <property type="entry name" value="FG-GAP"/>
    <property type="match status" value="2"/>
</dbReference>
<dbReference type="InterPro" id="IPR043504">
    <property type="entry name" value="Peptidase_S1_PA_chymotrypsin"/>
</dbReference>
<dbReference type="EMBL" id="PVNK01000025">
    <property type="protein sequence ID" value="PRQ04721.1"/>
    <property type="molecule type" value="Genomic_DNA"/>
</dbReference>
<dbReference type="InterPro" id="IPR028994">
    <property type="entry name" value="Integrin_alpha_N"/>
</dbReference>
<dbReference type="GO" id="GO:0008305">
    <property type="term" value="C:integrin complex"/>
    <property type="evidence" value="ECO:0007669"/>
    <property type="project" value="InterPro"/>
</dbReference>
<dbReference type="GO" id="GO:0007155">
    <property type="term" value="P:cell adhesion"/>
    <property type="evidence" value="ECO:0007669"/>
    <property type="project" value="InterPro"/>
</dbReference>
<evidence type="ECO:0000256" key="5">
    <source>
        <dbReference type="SAM" id="SignalP"/>
    </source>
</evidence>
<evidence type="ECO:0000313" key="7">
    <source>
        <dbReference type="EMBL" id="PRQ04721.1"/>
    </source>
</evidence>
<dbReference type="PRINTS" id="PR01185">
    <property type="entry name" value="INTEGRINA"/>
</dbReference>
<dbReference type="SUPFAM" id="SSF69318">
    <property type="entry name" value="Integrin alpha N-terminal domain"/>
    <property type="match status" value="1"/>
</dbReference>
<dbReference type="PROSITE" id="PS00135">
    <property type="entry name" value="TRYPSIN_SER"/>
    <property type="match status" value="1"/>
</dbReference>
<dbReference type="AlphaFoldDB" id="A0A2S9YI36"/>
<evidence type="ECO:0000313" key="8">
    <source>
        <dbReference type="Proteomes" id="UP000237968"/>
    </source>
</evidence>
<keyword evidence="1 5" id="KW-0732">Signal</keyword>
<sequence length="811" mass="84717">MHGQRTWVVLILALLTSRSARAMDPVSGPAVSECSYPSAVRIDSHCTGSYIGDGVVLMAGHCMDSENPKRVIFANADPDADPKGDRFEVDIAPDPDVISQEHCYSHPGGGAKSVANNIWHYAGVDLGVCVLDSSDPDYAKLDDLPTVPVMVPTGCIRDWLHELLWTTYDCAPGQVKGPSGCWTPPPPIGKPADGNFPGVDVVAIGMGKKPGGEDGFKRAFNPTLYVQVDNSGAKGPYANYYHQGSPTQLVTNHTVAWDETPIPGEGTLDGDSGGPILHRLPDGTWRVIGDLNGDASGGTPNALDLYEAAPAYVHWIEYVTGRDVTPCHDLNEEDEWVWHGDCLGDLPTSINEPGGGSFAANSCSLHDRGGKACGGWPAPPLDISAGTLPQPQHLWIEAKSVEAKLTPTLALAAQGQFGDPVSVDAVADYLYDASYADSSYTFLSSIFDAGQLGGYLSDAVSADFSGTGQLYEVYSDPDFDCGKGRLIVLDPNGVRTDWDLDTPGVLGAAACEDYFGAALTVGDFNGDGFEDLAASTPGARVNSEPGAGRIHVFYGSSSGLMASGDQVFDQESVGIGGVAAAWSFFGEQLTVGDFNCDGLDDLAIGTPRATVGGAHEAGSVHVMYGTSGGLGTLAAQDFADYGAAGVVVEANDHFGASIAAGRLTSATCSDLVIGTPDKDLGLEPDVGQVSIFYGGSAGLPDYPNTRVIQGQGGIADIGEAHDRFGARLEVIPGVDADTLRILVPNEDCDPSAPQQVVGWHSIVGSTGTIDPSANMLECVSVGEGQLSTAAWGDLEQLARLHAVRISRELNP</sequence>
<dbReference type="GO" id="GO:0004252">
    <property type="term" value="F:serine-type endopeptidase activity"/>
    <property type="evidence" value="ECO:0007669"/>
    <property type="project" value="InterPro"/>
</dbReference>
<feature type="signal peptide" evidence="5">
    <location>
        <begin position="1"/>
        <end position="22"/>
    </location>
</feature>
<dbReference type="PROSITE" id="PS50240">
    <property type="entry name" value="TRYPSIN_DOM"/>
    <property type="match status" value="1"/>
</dbReference>
<dbReference type="OrthoDB" id="127762at2"/>
<comment type="caution">
    <text evidence="7">The sequence shown here is derived from an EMBL/GenBank/DDBJ whole genome shotgun (WGS) entry which is preliminary data.</text>
</comment>
<gene>
    <name evidence="7" type="ORF">ENSA5_04860</name>
</gene>
<evidence type="ECO:0000259" key="6">
    <source>
        <dbReference type="PROSITE" id="PS50240"/>
    </source>
</evidence>
<name>A0A2S9YI36_9BACT</name>
<protein>
    <submittedName>
        <fullName evidence="7">FG-GAP repeat protein</fullName>
    </submittedName>
</protein>
<evidence type="ECO:0000256" key="1">
    <source>
        <dbReference type="ARBA" id="ARBA00022729"/>
    </source>
</evidence>
<dbReference type="SMART" id="SM00191">
    <property type="entry name" value="Int_alpha"/>
    <property type="match status" value="3"/>
</dbReference>
<reference evidence="7 8" key="1">
    <citation type="submission" date="2018-03" db="EMBL/GenBank/DDBJ databases">
        <title>Draft Genome Sequences of the Obligatory Marine Myxobacteria Enhygromyxa salina SWB005.</title>
        <authorList>
            <person name="Poehlein A."/>
            <person name="Moghaddam J.A."/>
            <person name="Harms H."/>
            <person name="Alanjari M."/>
            <person name="Koenig G.M."/>
            <person name="Daniel R."/>
            <person name="Schaeberle T.F."/>
        </authorList>
    </citation>
    <scope>NUCLEOTIDE SEQUENCE [LARGE SCALE GENOMIC DNA]</scope>
    <source>
        <strain evidence="7 8">SWB005</strain>
    </source>
</reference>
<evidence type="ECO:0000256" key="2">
    <source>
        <dbReference type="ARBA" id="ARBA00022737"/>
    </source>
</evidence>
<feature type="domain" description="Peptidase S1" evidence="6">
    <location>
        <begin position="25"/>
        <end position="321"/>
    </location>
</feature>
<organism evidence="7 8">
    <name type="scientific">Enhygromyxa salina</name>
    <dbReference type="NCBI Taxonomy" id="215803"/>
    <lineage>
        <taxon>Bacteria</taxon>
        <taxon>Pseudomonadati</taxon>
        <taxon>Myxococcota</taxon>
        <taxon>Polyangia</taxon>
        <taxon>Nannocystales</taxon>
        <taxon>Nannocystaceae</taxon>
        <taxon>Enhygromyxa</taxon>
    </lineage>
</organism>
<keyword evidence="2" id="KW-0677">Repeat</keyword>
<dbReference type="SUPFAM" id="SSF50494">
    <property type="entry name" value="Trypsin-like serine proteases"/>
    <property type="match status" value="1"/>
</dbReference>
<dbReference type="InterPro" id="IPR013517">
    <property type="entry name" value="FG-GAP"/>
</dbReference>
<dbReference type="Proteomes" id="UP000237968">
    <property type="component" value="Unassembled WGS sequence"/>
</dbReference>
<feature type="chain" id="PRO_5015684862" evidence="5">
    <location>
        <begin position="23"/>
        <end position="811"/>
    </location>
</feature>
<keyword evidence="8" id="KW-1185">Reference proteome</keyword>
<dbReference type="PANTHER" id="PTHR23221:SF7">
    <property type="entry name" value="PHOSPHATIDYLINOSITOL-GLYCAN-SPECIFIC PHOSPHOLIPASE D"/>
    <property type="match status" value="1"/>
</dbReference>
<dbReference type="InterPro" id="IPR033116">
    <property type="entry name" value="TRYPSIN_SER"/>
</dbReference>
<dbReference type="Gene3D" id="2.130.10.130">
    <property type="entry name" value="Integrin alpha, N-terminal"/>
    <property type="match status" value="2"/>
</dbReference>
<proteinExistence type="predicted"/>
<dbReference type="PROSITE" id="PS51470">
    <property type="entry name" value="FG_GAP"/>
    <property type="match status" value="1"/>
</dbReference>
<accession>A0A2S9YI36</accession>
<keyword evidence="3" id="KW-0378">Hydrolase</keyword>
<keyword evidence="4" id="KW-0325">Glycoprotein</keyword>
<dbReference type="Gene3D" id="2.40.10.10">
    <property type="entry name" value="Trypsin-like serine proteases"/>
    <property type="match status" value="1"/>
</dbReference>
<dbReference type="InterPro" id="IPR000413">
    <property type="entry name" value="Integrin_alpha"/>
</dbReference>
<evidence type="ECO:0000256" key="3">
    <source>
        <dbReference type="ARBA" id="ARBA00022801"/>
    </source>
</evidence>
<dbReference type="InterPro" id="IPR013519">
    <property type="entry name" value="Int_alpha_beta-p"/>
</dbReference>
<dbReference type="PANTHER" id="PTHR23221">
    <property type="entry name" value="GLYCOSYLPHOSPHATIDYLINOSITOL PHOSPHOLIPASE D"/>
    <property type="match status" value="1"/>
</dbReference>
<dbReference type="InterPro" id="IPR009003">
    <property type="entry name" value="Peptidase_S1_PA"/>
</dbReference>